<dbReference type="CDD" id="cd02440">
    <property type="entry name" value="AdoMet_MTases"/>
    <property type="match status" value="1"/>
</dbReference>
<reference evidence="2 3" key="1">
    <citation type="submission" date="2015-05" db="EMBL/GenBank/DDBJ databases">
        <title>Draft genome sequence of Microvirga vignae strain BR3299, a novel nitrogen fixing bacteria isolated from Brazil semi-aired region.</title>
        <authorList>
            <person name="Zilli J.E."/>
            <person name="Passos S.R."/>
            <person name="Leite J."/>
            <person name="Baldani J.I."/>
            <person name="Xavier G.R."/>
            <person name="Rumjaneck N.G."/>
            <person name="Simoes-Araujo J.L."/>
        </authorList>
    </citation>
    <scope>NUCLEOTIDE SEQUENCE [LARGE SCALE GENOMIC DNA]</scope>
    <source>
        <strain evidence="2 3">BR3299</strain>
    </source>
</reference>
<feature type="domain" description="Methyltransferase type 11" evidence="1">
    <location>
        <begin position="43"/>
        <end position="137"/>
    </location>
</feature>
<evidence type="ECO:0000313" key="3">
    <source>
        <dbReference type="Proteomes" id="UP000035489"/>
    </source>
</evidence>
<comment type="caution">
    <text evidence="2">The sequence shown here is derived from an EMBL/GenBank/DDBJ whole genome shotgun (WGS) entry which is preliminary data.</text>
</comment>
<dbReference type="GO" id="GO:0032259">
    <property type="term" value="P:methylation"/>
    <property type="evidence" value="ECO:0007669"/>
    <property type="project" value="UniProtKB-KW"/>
</dbReference>
<dbReference type="PATRIC" id="fig|1225564.3.peg.1066"/>
<dbReference type="Proteomes" id="UP000035489">
    <property type="component" value="Unassembled WGS sequence"/>
</dbReference>
<dbReference type="GO" id="GO:0008757">
    <property type="term" value="F:S-adenosylmethionine-dependent methyltransferase activity"/>
    <property type="evidence" value="ECO:0007669"/>
    <property type="project" value="InterPro"/>
</dbReference>
<evidence type="ECO:0000259" key="1">
    <source>
        <dbReference type="Pfam" id="PF08241"/>
    </source>
</evidence>
<evidence type="ECO:0000313" key="2">
    <source>
        <dbReference type="EMBL" id="KLK94410.1"/>
    </source>
</evidence>
<proteinExistence type="predicted"/>
<dbReference type="AlphaFoldDB" id="A0A0H1RGR4"/>
<dbReference type="Pfam" id="PF08241">
    <property type="entry name" value="Methyltransf_11"/>
    <property type="match status" value="1"/>
</dbReference>
<dbReference type="PANTHER" id="PTHR42912">
    <property type="entry name" value="METHYLTRANSFERASE"/>
    <property type="match status" value="1"/>
</dbReference>
<dbReference type="InterPro" id="IPR029063">
    <property type="entry name" value="SAM-dependent_MTases_sf"/>
</dbReference>
<sequence>MTKTMRPRWASGGLYESYVGRWSRLVAREFLVWLNAPSGLDWLDVGCGTGALMEAIAVRCAPKHLTGIDASEGFLEFARQRLGDHSVELQQADAQSLPFTDSAFDRVVSGLMLNFVPDKGRTAAEMARITRSGGEVALYVWDYTGGMEMMRRFWDAAADLNPHARDLQENWHAAFCQPEPLHQLLEKVRLDHVEVRAIDVPTIFRDFDDYWTPFLGGQSPAPAYCMSLTEEHRLALRERLREILPPQPDSSIHLTARAWAVRGRKR</sequence>
<dbReference type="STRING" id="1225564.AA309_04040"/>
<keyword evidence="2" id="KW-0808">Transferase</keyword>
<name>A0A0H1RGR4_9HYPH</name>
<organism evidence="2 3">
    <name type="scientific">Microvirga vignae</name>
    <dbReference type="NCBI Taxonomy" id="1225564"/>
    <lineage>
        <taxon>Bacteria</taxon>
        <taxon>Pseudomonadati</taxon>
        <taxon>Pseudomonadota</taxon>
        <taxon>Alphaproteobacteria</taxon>
        <taxon>Hyphomicrobiales</taxon>
        <taxon>Methylobacteriaceae</taxon>
        <taxon>Microvirga</taxon>
    </lineage>
</organism>
<dbReference type="PANTHER" id="PTHR42912:SF80">
    <property type="entry name" value="METHYLTRANSFERASE DOMAIN-CONTAINING PROTEIN"/>
    <property type="match status" value="1"/>
</dbReference>
<dbReference type="InterPro" id="IPR013216">
    <property type="entry name" value="Methyltransf_11"/>
</dbReference>
<dbReference type="EMBL" id="LCYG01000014">
    <property type="protein sequence ID" value="KLK94410.1"/>
    <property type="molecule type" value="Genomic_DNA"/>
</dbReference>
<dbReference type="Gene3D" id="3.40.50.150">
    <property type="entry name" value="Vaccinia Virus protein VP39"/>
    <property type="match status" value="1"/>
</dbReference>
<dbReference type="InterPro" id="IPR050508">
    <property type="entry name" value="Methyltransf_Superfamily"/>
</dbReference>
<dbReference type="RefSeq" id="WP_047187702.1">
    <property type="nucleotide sequence ID" value="NZ_LCYG01000014.1"/>
</dbReference>
<keyword evidence="3" id="KW-1185">Reference proteome</keyword>
<dbReference type="OrthoDB" id="9795634at2"/>
<gene>
    <name evidence="2" type="ORF">AA309_04040</name>
</gene>
<protein>
    <submittedName>
        <fullName evidence="2">Methyltransferase</fullName>
    </submittedName>
</protein>
<dbReference type="SUPFAM" id="SSF53335">
    <property type="entry name" value="S-adenosyl-L-methionine-dependent methyltransferases"/>
    <property type="match status" value="1"/>
</dbReference>
<accession>A0A0H1RGR4</accession>
<keyword evidence="2" id="KW-0489">Methyltransferase</keyword>